<name>A0A1W1HFD9_9BACT</name>
<sequence>MNINMENAMNTNRYDPKTGLKIEDHRGIDLNQYYYGNLAAKNLGMTFYKFKKLNLRPDKVVTNPRHQGGAIAYLYKKDRIDHIIISEV</sequence>
<keyword evidence="2" id="KW-1185">Reference proteome</keyword>
<accession>A0A1W1HFD9</accession>
<evidence type="ECO:0000313" key="1">
    <source>
        <dbReference type="EMBL" id="SLM31146.1"/>
    </source>
</evidence>
<protein>
    <submittedName>
        <fullName evidence="1">Uncharacterized protein</fullName>
    </submittedName>
</protein>
<organism evidence="1 2">
    <name type="scientific">Desulfamplus magnetovallimortis</name>
    <dbReference type="NCBI Taxonomy" id="1246637"/>
    <lineage>
        <taxon>Bacteria</taxon>
        <taxon>Pseudomonadati</taxon>
        <taxon>Thermodesulfobacteriota</taxon>
        <taxon>Desulfobacteria</taxon>
        <taxon>Desulfobacterales</taxon>
        <taxon>Desulfobacteraceae</taxon>
        <taxon>Desulfamplus</taxon>
    </lineage>
</organism>
<dbReference type="AlphaFoldDB" id="A0A1W1HFD9"/>
<dbReference type="EMBL" id="FWEV01000195">
    <property type="protein sequence ID" value="SLM31146.1"/>
    <property type="molecule type" value="Genomic_DNA"/>
</dbReference>
<gene>
    <name evidence="1" type="ORF">MTBBW1_2740007</name>
</gene>
<evidence type="ECO:0000313" key="2">
    <source>
        <dbReference type="Proteomes" id="UP000191931"/>
    </source>
</evidence>
<proteinExistence type="predicted"/>
<dbReference type="STRING" id="1246637.MTBBW1_2740007"/>
<dbReference type="Proteomes" id="UP000191931">
    <property type="component" value="Unassembled WGS sequence"/>
</dbReference>
<reference evidence="1 2" key="1">
    <citation type="submission" date="2017-03" db="EMBL/GenBank/DDBJ databases">
        <authorList>
            <person name="Afonso C.L."/>
            <person name="Miller P.J."/>
            <person name="Scott M.A."/>
            <person name="Spackman E."/>
            <person name="Goraichik I."/>
            <person name="Dimitrov K.M."/>
            <person name="Suarez D.L."/>
            <person name="Swayne D.E."/>
        </authorList>
    </citation>
    <scope>NUCLEOTIDE SEQUENCE [LARGE SCALE GENOMIC DNA]</scope>
    <source>
        <strain evidence="1">PRJEB14757</strain>
    </source>
</reference>